<dbReference type="PIRSF" id="PIRSF036603">
    <property type="entry name" value="DPol_eta"/>
    <property type="match status" value="1"/>
</dbReference>
<comment type="cofactor">
    <cofactor evidence="2">
        <name>Mg(2+)</name>
        <dbReference type="ChEBI" id="CHEBI:18420"/>
    </cofactor>
</comment>
<keyword evidence="7" id="KW-0548">Nucleotidyltransferase</keyword>
<dbReference type="SUPFAM" id="SSF100879">
    <property type="entry name" value="Lesion bypass DNA polymerase (Y-family), little finger domain"/>
    <property type="match status" value="1"/>
</dbReference>
<evidence type="ECO:0000313" key="22">
    <source>
        <dbReference type="Proteomes" id="UP001159042"/>
    </source>
</evidence>
<accession>A0AAV8W6H6</accession>
<keyword evidence="22" id="KW-1185">Reference proteome</keyword>
<feature type="domain" description="UBZ3-type" evidence="20">
    <location>
        <begin position="528"/>
        <end position="562"/>
    </location>
</feature>
<dbReference type="InterPro" id="IPR043502">
    <property type="entry name" value="DNA/RNA_pol_sf"/>
</dbReference>
<dbReference type="Gene3D" id="1.10.150.20">
    <property type="entry name" value="5' to 3' exonuclease, C-terminal subdomain"/>
    <property type="match status" value="1"/>
</dbReference>
<evidence type="ECO:0000256" key="6">
    <source>
        <dbReference type="ARBA" id="ARBA00022679"/>
    </source>
</evidence>
<comment type="subcellular location">
    <subcellularLocation>
        <location evidence="3">Nucleus</location>
    </subcellularLocation>
</comment>
<evidence type="ECO:0000256" key="1">
    <source>
        <dbReference type="ARBA" id="ARBA00001936"/>
    </source>
</evidence>
<dbReference type="FunFam" id="3.30.1490.100:FF:000007">
    <property type="entry name" value="DNA polymerase eta"/>
    <property type="match status" value="1"/>
</dbReference>
<dbReference type="GO" id="GO:0006281">
    <property type="term" value="P:DNA repair"/>
    <property type="evidence" value="ECO:0007669"/>
    <property type="project" value="UniProtKB-KW"/>
</dbReference>
<proteinExistence type="inferred from homology"/>
<evidence type="ECO:0000256" key="16">
    <source>
        <dbReference type="ARBA" id="ARBA00044975"/>
    </source>
</evidence>
<keyword evidence="9" id="KW-0227">DNA damage</keyword>
<dbReference type="GO" id="GO:0005634">
    <property type="term" value="C:nucleus"/>
    <property type="evidence" value="ECO:0007669"/>
    <property type="project" value="UniProtKB-SubCell"/>
</dbReference>
<dbReference type="PROSITE" id="PS50173">
    <property type="entry name" value="UMUC"/>
    <property type="match status" value="1"/>
</dbReference>
<feature type="region of interest" description="Disordered" evidence="18">
    <location>
        <begin position="567"/>
        <end position="602"/>
    </location>
</feature>
<organism evidence="21 22">
    <name type="scientific">Exocentrus adspersus</name>
    <dbReference type="NCBI Taxonomy" id="1586481"/>
    <lineage>
        <taxon>Eukaryota</taxon>
        <taxon>Metazoa</taxon>
        <taxon>Ecdysozoa</taxon>
        <taxon>Arthropoda</taxon>
        <taxon>Hexapoda</taxon>
        <taxon>Insecta</taxon>
        <taxon>Pterygota</taxon>
        <taxon>Neoptera</taxon>
        <taxon>Endopterygota</taxon>
        <taxon>Coleoptera</taxon>
        <taxon>Polyphaga</taxon>
        <taxon>Cucujiformia</taxon>
        <taxon>Chrysomeloidea</taxon>
        <taxon>Cerambycidae</taxon>
        <taxon>Lamiinae</taxon>
        <taxon>Acanthocinini</taxon>
        <taxon>Exocentrus</taxon>
    </lineage>
</organism>
<dbReference type="GO" id="GO:0042276">
    <property type="term" value="P:error-prone translesion synthesis"/>
    <property type="evidence" value="ECO:0007669"/>
    <property type="project" value="TreeGrafter"/>
</dbReference>
<evidence type="ECO:0000313" key="21">
    <source>
        <dbReference type="EMBL" id="KAJ8922231.1"/>
    </source>
</evidence>
<keyword evidence="13" id="KW-0832">Ubl conjugation</keyword>
<evidence type="ECO:0000259" key="20">
    <source>
        <dbReference type="PROSITE" id="PS51907"/>
    </source>
</evidence>
<dbReference type="GO" id="GO:0008270">
    <property type="term" value="F:zinc ion binding"/>
    <property type="evidence" value="ECO:0007669"/>
    <property type="project" value="UniProtKB-KW"/>
</dbReference>
<dbReference type="GO" id="GO:0035861">
    <property type="term" value="C:site of double-strand break"/>
    <property type="evidence" value="ECO:0007669"/>
    <property type="project" value="TreeGrafter"/>
</dbReference>
<name>A0AAV8W6H6_9CUCU</name>
<dbReference type="PROSITE" id="PS51907">
    <property type="entry name" value="ZF_UBZ3"/>
    <property type="match status" value="2"/>
</dbReference>
<evidence type="ECO:0000256" key="3">
    <source>
        <dbReference type="ARBA" id="ARBA00004123"/>
    </source>
</evidence>
<dbReference type="GO" id="GO:0003684">
    <property type="term" value="F:damaged DNA binding"/>
    <property type="evidence" value="ECO:0007669"/>
    <property type="project" value="InterPro"/>
</dbReference>
<feature type="domain" description="UBZ3-type" evidence="20">
    <location>
        <begin position="444"/>
        <end position="478"/>
    </location>
</feature>
<comment type="similarity">
    <text evidence="4">Belongs to the DNA polymerase type-Y family.</text>
</comment>
<dbReference type="EC" id="2.7.7.7" evidence="5"/>
<evidence type="ECO:0000256" key="18">
    <source>
        <dbReference type="SAM" id="MobiDB-lite"/>
    </source>
</evidence>
<evidence type="ECO:0000259" key="19">
    <source>
        <dbReference type="PROSITE" id="PS50173"/>
    </source>
</evidence>
<keyword evidence="12" id="KW-0460">Magnesium</keyword>
<dbReference type="Pfam" id="PF18439">
    <property type="entry name" value="zf_UBZ"/>
    <property type="match status" value="2"/>
</dbReference>
<evidence type="ECO:0000256" key="7">
    <source>
        <dbReference type="ARBA" id="ARBA00022695"/>
    </source>
</evidence>
<dbReference type="PANTHER" id="PTHR45873:SF1">
    <property type="entry name" value="DNA POLYMERASE ETA"/>
    <property type="match status" value="1"/>
</dbReference>
<keyword evidence="11" id="KW-0862">Zinc</keyword>
<dbReference type="SUPFAM" id="SSF56672">
    <property type="entry name" value="DNA/RNA polymerases"/>
    <property type="match status" value="1"/>
</dbReference>
<reference evidence="21 22" key="1">
    <citation type="journal article" date="2023" name="Insect Mol. Biol.">
        <title>Genome sequencing provides insights into the evolution of gene families encoding plant cell wall-degrading enzymes in longhorned beetles.</title>
        <authorList>
            <person name="Shin N.R."/>
            <person name="Okamura Y."/>
            <person name="Kirsch R."/>
            <person name="Pauchet Y."/>
        </authorList>
    </citation>
    <scope>NUCLEOTIDE SEQUENCE [LARGE SCALE GENOMIC DNA]</scope>
    <source>
        <strain evidence="21">EAD_L_NR</strain>
    </source>
</reference>
<evidence type="ECO:0000256" key="17">
    <source>
        <dbReference type="ARBA" id="ARBA00049244"/>
    </source>
</evidence>
<feature type="domain" description="UmuC" evidence="19">
    <location>
        <begin position="8"/>
        <end position="240"/>
    </location>
</feature>
<dbReference type="Gene3D" id="3.30.1490.100">
    <property type="entry name" value="DNA polymerase, Y-family, little finger domain"/>
    <property type="match status" value="1"/>
</dbReference>
<keyword evidence="8" id="KW-0479">Metal-binding</keyword>
<evidence type="ECO:0000256" key="4">
    <source>
        <dbReference type="ARBA" id="ARBA00010945"/>
    </source>
</evidence>
<keyword evidence="15" id="KW-0539">Nucleus</keyword>
<evidence type="ECO:0000256" key="15">
    <source>
        <dbReference type="ARBA" id="ARBA00023242"/>
    </source>
</evidence>
<feature type="compositionally biased region" description="Basic residues" evidence="18">
    <location>
        <begin position="578"/>
        <end position="587"/>
    </location>
</feature>
<keyword evidence="6" id="KW-0808">Transferase</keyword>
<dbReference type="InterPro" id="IPR041298">
    <property type="entry name" value="UBZ3"/>
</dbReference>
<dbReference type="EMBL" id="JANEYG010000007">
    <property type="protein sequence ID" value="KAJ8922231.1"/>
    <property type="molecule type" value="Genomic_DNA"/>
</dbReference>
<dbReference type="GO" id="GO:0005657">
    <property type="term" value="C:replication fork"/>
    <property type="evidence" value="ECO:0007669"/>
    <property type="project" value="TreeGrafter"/>
</dbReference>
<dbReference type="GO" id="GO:0003887">
    <property type="term" value="F:DNA-directed DNA polymerase activity"/>
    <property type="evidence" value="ECO:0007669"/>
    <property type="project" value="UniProtKB-EC"/>
</dbReference>
<evidence type="ECO:0000256" key="14">
    <source>
        <dbReference type="ARBA" id="ARBA00023204"/>
    </source>
</evidence>
<comment type="cofactor">
    <cofactor evidence="1">
        <name>Mn(2+)</name>
        <dbReference type="ChEBI" id="CHEBI:29035"/>
    </cofactor>
</comment>
<dbReference type="InterPro" id="IPR001126">
    <property type="entry name" value="UmuC"/>
</dbReference>
<dbReference type="FunFam" id="1.10.150.20:FF:000014">
    <property type="entry name" value="Polymerase (DNA directed), eta"/>
    <property type="match status" value="1"/>
</dbReference>
<protein>
    <recommendedName>
        <fullName evidence="16">DNA polymerase eta</fullName>
        <ecNumber evidence="5">2.7.7.7</ecNumber>
    </recommendedName>
</protein>
<dbReference type="Pfam" id="PF00817">
    <property type="entry name" value="IMS"/>
    <property type="match status" value="1"/>
</dbReference>
<evidence type="ECO:0000256" key="11">
    <source>
        <dbReference type="ARBA" id="ARBA00022833"/>
    </source>
</evidence>
<dbReference type="FunFam" id="3.40.1170.60:FF:000003">
    <property type="entry name" value="DNA polymerase eta"/>
    <property type="match status" value="1"/>
</dbReference>
<dbReference type="Gene3D" id="3.30.70.270">
    <property type="match status" value="1"/>
</dbReference>
<evidence type="ECO:0000256" key="10">
    <source>
        <dbReference type="ARBA" id="ARBA00022771"/>
    </source>
</evidence>
<sequence length="602" mass="68407">MSYKERVVVLVDMDCFYCQVEEQLDPSLNGKPIAVVQYNTWRGGGIIAVNYPARERGVTRHMRGDEAKEKCPDIILARVPEVRGKADLTKYREAGKRVAEVLQKFTPILERASVDEAYLDITEAAKARILRDCNQLQVENLKNTFVVGYDIQDFLHNVTNNAEYFEDNCRLAMGALIAEEIRAEVFAKTGYKCSAGIAHNKILAKLVCGLHKPNKQTILPHESVPALYEEIPIKKVSGLGGKFGSTLTDQLKISKMSELIKFTEKELVKLFDEKTGKWLYNIARGIDYEQVTPRLISKSIGCCKKFPGKSALTSAESVEHWVNELTSEISERMEKDAQENNRRAKQIVLHFTQTVNERDVSNSRTLPLNSYEQHRIAHICLEALKKILSQARCSSPVERNFNTSKNLEESECSDESIKSNEPATTLIPNSSEELNVLDEWEQNNLDSLKTCPDCKKTILQSEFESHIDYHYALNIVKEEAHLYKRKSIESNTMTRASGESSNHLRNTKRKCGDMKSIEKFLCSDNELNEGNSELCPECNKRIKFEDIISHMDYHTAKKLHLEINQQPSASSISDKTSIKSKNKRKKDVKNMGSIVSFLNNKR</sequence>
<keyword evidence="10" id="KW-0863">Zinc-finger</keyword>
<dbReference type="PANTHER" id="PTHR45873">
    <property type="entry name" value="DNA POLYMERASE ETA"/>
    <property type="match status" value="1"/>
</dbReference>
<comment type="catalytic activity">
    <reaction evidence="17">
        <text>DNA(n) + a 2'-deoxyribonucleoside 5'-triphosphate = DNA(n+1) + diphosphate</text>
        <dbReference type="Rhea" id="RHEA:22508"/>
        <dbReference type="Rhea" id="RHEA-COMP:17339"/>
        <dbReference type="Rhea" id="RHEA-COMP:17340"/>
        <dbReference type="ChEBI" id="CHEBI:33019"/>
        <dbReference type="ChEBI" id="CHEBI:61560"/>
        <dbReference type="ChEBI" id="CHEBI:173112"/>
        <dbReference type="EC" id="2.7.7.7"/>
    </reaction>
</comment>
<dbReference type="InterPro" id="IPR052230">
    <property type="entry name" value="DNA_polymerase_eta"/>
</dbReference>
<evidence type="ECO:0000256" key="8">
    <source>
        <dbReference type="ARBA" id="ARBA00022723"/>
    </source>
</evidence>
<dbReference type="AlphaFoldDB" id="A0AAV8W6H6"/>
<evidence type="ECO:0000256" key="9">
    <source>
        <dbReference type="ARBA" id="ARBA00022763"/>
    </source>
</evidence>
<dbReference type="InterPro" id="IPR043128">
    <property type="entry name" value="Rev_trsase/Diguanyl_cyclase"/>
</dbReference>
<keyword evidence="14" id="KW-0234">DNA repair</keyword>
<gene>
    <name evidence="21" type="ORF">NQ315_004168</name>
</gene>
<dbReference type="Gene3D" id="3.40.1170.60">
    <property type="match status" value="1"/>
</dbReference>
<dbReference type="GO" id="GO:0009411">
    <property type="term" value="P:response to UV"/>
    <property type="evidence" value="ECO:0007669"/>
    <property type="project" value="UniProtKB-ARBA"/>
</dbReference>
<evidence type="ECO:0000256" key="13">
    <source>
        <dbReference type="ARBA" id="ARBA00022843"/>
    </source>
</evidence>
<comment type="caution">
    <text evidence="21">The sequence shown here is derived from an EMBL/GenBank/DDBJ whole genome shotgun (WGS) entry which is preliminary data.</text>
</comment>
<dbReference type="Pfam" id="PF21704">
    <property type="entry name" value="POLH-Rev1_HhH"/>
    <property type="match status" value="1"/>
</dbReference>
<evidence type="ECO:0000256" key="5">
    <source>
        <dbReference type="ARBA" id="ARBA00012417"/>
    </source>
</evidence>
<evidence type="ECO:0000256" key="12">
    <source>
        <dbReference type="ARBA" id="ARBA00022842"/>
    </source>
</evidence>
<dbReference type="InterPro" id="IPR017961">
    <property type="entry name" value="DNA_pol_Y-fam_little_finger"/>
</dbReference>
<dbReference type="Pfam" id="PF11799">
    <property type="entry name" value="IMS_C"/>
    <property type="match status" value="1"/>
</dbReference>
<evidence type="ECO:0000256" key="2">
    <source>
        <dbReference type="ARBA" id="ARBA00001946"/>
    </source>
</evidence>
<dbReference type="InterPro" id="IPR036775">
    <property type="entry name" value="DNA_pol_Y-fam_lit_finger_sf"/>
</dbReference>
<dbReference type="Proteomes" id="UP001159042">
    <property type="component" value="Unassembled WGS sequence"/>
</dbReference>